<dbReference type="EMBL" id="FOUZ01000001">
    <property type="protein sequence ID" value="SFM65331.1"/>
    <property type="molecule type" value="Genomic_DNA"/>
</dbReference>
<evidence type="ECO:0000313" key="3">
    <source>
        <dbReference type="EMBL" id="SFM65331.1"/>
    </source>
</evidence>
<proteinExistence type="predicted"/>
<dbReference type="STRING" id="684065.SAMN05421738_101260"/>
<evidence type="ECO:0008006" key="5">
    <source>
        <dbReference type="Google" id="ProtNLM"/>
    </source>
</evidence>
<keyword evidence="4" id="KW-1185">Reference proteome</keyword>
<evidence type="ECO:0000256" key="1">
    <source>
        <dbReference type="SAM" id="MobiDB-lite"/>
    </source>
</evidence>
<gene>
    <name evidence="3" type="ORF">SAMN05421738_101260</name>
</gene>
<keyword evidence="2" id="KW-0732">Signal</keyword>
<dbReference type="RefSeq" id="WP_125113122.1">
    <property type="nucleotide sequence ID" value="NZ_FOUZ01000001.1"/>
</dbReference>
<evidence type="ECO:0000256" key="2">
    <source>
        <dbReference type="SAM" id="SignalP"/>
    </source>
</evidence>
<accession>A0A1I4SLR0</accession>
<feature type="region of interest" description="Disordered" evidence="1">
    <location>
        <begin position="190"/>
        <end position="217"/>
    </location>
</feature>
<protein>
    <recommendedName>
        <fullName evidence="5">Lipoprotein</fullName>
    </recommendedName>
</protein>
<organism evidence="3 4">
    <name type="scientific">Algoriella xinjiangensis</name>
    <dbReference type="NCBI Taxonomy" id="684065"/>
    <lineage>
        <taxon>Bacteria</taxon>
        <taxon>Pseudomonadati</taxon>
        <taxon>Bacteroidota</taxon>
        <taxon>Flavobacteriia</taxon>
        <taxon>Flavobacteriales</taxon>
        <taxon>Weeksellaceae</taxon>
        <taxon>Algoriella</taxon>
    </lineage>
</organism>
<dbReference type="AlphaFoldDB" id="A0A1I4SLR0"/>
<evidence type="ECO:0000313" key="4">
    <source>
        <dbReference type="Proteomes" id="UP000199149"/>
    </source>
</evidence>
<dbReference type="PROSITE" id="PS51257">
    <property type="entry name" value="PROKAR_LIPOPROTEIN"/>
    <property type="match status" value="1"/>
</dbReference>
<feature type="chain" id="PRO_5011756626" description="Lipoprotein" evidence="2">
    <location>
        <begin position="20"/>
        <end position="217"/>
    </location>
</feature>
<dbReference type="OrthoDB" id="1441919at2"/>
<name>A0A1I4SLR0_9FLAO</name>
<dbReference type="Proteomes" id="UP000199149">
    <property type="component" value="Unassembled WGS sequence"/>
</dbReference>
<feature type="signal peptide" evidence="2">
    <location>
        <begin position="1"/>
        <end position="19"/>
    </location>
</feature>
<reference evidence="4" key="1">
    <citation type="submission" date="2016-10" db="EMBL/GenBank/DDBJ databases">
        <authorList>
            <person name="Varghese N."/>
            <person name="Submissions S."/>
        </authorList>
    </citation>
    <scope>NUCLEOTIDE SEQUENCE [LARGE SCALE GENOMIC DNA]</scope>
    <source>
        <strain evidence="4">XJ109</strain>
    </source>
</reference>
<feature type="compositionally biased region" description="Polar residues" evidence="1">
    <location>
        <begin position="199"/>
        <end position="210"/>
    </location>
</feature>
<sequence length="217" mass="24644">MKKIIFLMMLAIASLSLTSCVNDDDGYIEVPDIINTGQVTYLGKTFPLRNAVITDSELADGGIYYTVELSQNVVPQYGKLNGSYLFLEIFQKNGLLFNGTYDTSNSGRRISYIEYFENPTMDNYVPITGSGSLEVYNNQFQSGNIYLENYFDYYNRSLLNSRFSLRDISGNALYGDFNGFFDYYSFSNKSSKSSISSKATNTTKRFSTSRSEMRKQK</sequence>